<evidence type="ECO:0008006" key="9">
    <source>
        <dbReference type="Google" id="ProtNLM"/>
    </source>
</evidence>
<keyword evidence="3" id="KW-0539">Nucleus</keyword>
<dbReference type="InterPro" id="IPR036390">
    <property type="entry name" value="WH_DNA-bd_sf"/>
</dbReference>
<name>A0A8R1HHQ9_CAEJA</name>
<comment type="subcellular location">
    <subcellularLocation>
        <location evidence="1">Nucleus</location>
    </subcellularLocation>
</comment>
<dbReference type="EnsemblMetazoa" id="CJA01946.1">
    <property type="protein sequence ID" value="CJA01946.1"/>
    <property type="gene ID" value="WBGene00121150"/>
</dbReference>
<evidence type="ECO:0000313" key="7">
    <source>
        <dbReference type="EnsemblMetazoa" id="CJA01946.1"/>
    </source>
</evidence>
<dbReference type="Gene3D" id="1.10.10.580">
    <property type="entry name" value="Structural maintenance of chromosome 1. Chain E"/>
    <property type="match status" value="1"/>
</dbReference>
<dbReference type="InterPro" id="IPR006910">
    <property type="entry name" value="Rad21_Rec8_N"/>
</dbReference>
<feature type="region of interest" description="Disordered" evidence="4">
    <location>
        <begin position="502"/>
        <end position="566"/>
    </location>
</feature>
<feature type="domain" description="Rad21/Rec8-like protein N-terminal" evidence="6">
    <location>
        <begin position="1"/>
        <end position="100"/>
    </location>
</feature>
<protein>
    <recommendedName>
        <fullName evidence="9">Rad21/Rec8-like protein N-terminal domain-containing protein</fullName>
    </recommendedName>
</protein>
<dbReference type="AlphaFoldDB" id="A0A8R1HHQ9"/>
<dbReference type="Pfam" id="PF04824">
    <property type="entry name" value="Rad21_Rec8"/>
    <property type="match status" value="1"/>
</dbReference>
<evidence type="ECO:0000259" key="6">
    <source>
        <dbReference type="Pfam" id="PF04825"/>
    </source>
</evidence>
<evidence type="ECO:0000256" key="1">
    <source>
        <dbReference type="ARBA" id="ARBA00004123"/>
    </source>
</evidence>
<dbReference type="GO" id="GO:0008278">
    <property type="term" value="C:cohesin complex"/>
    <property type="evidence" value="ECO:0007669"/>
    <property type="project" value="InterPro"/>
</dbReference>
<evidence type="ECO:0000256" key="2">
    <source>
        <dbReference type="ARBA" id="ARBA00009870"/>
    </source>
</evidence>
<reference evidence="8" key="1">
    <citation type="submission" date="2010-08" db="EMBL/GenBank/DDBJ databases">
        <authorList>
            <consortium name="Caenorhabditis japonica Sequencing Consortium"/>
            <person name="Wilson R.K."/>
        </authorList>
    </citation>
    <scope>NUCLEOTIDE SEQUENCE [LARGE SCALE GENOMIC DNA]</scope>
    <source>
        <strain evidence="8">DF5081</strain>
    </source>
</reference>
<dbReference type="InterPro" id="IPR006909">
    <property type="entry name" value="Rad21/Rec8_C_eu"/>
</dbReference>
<dbReference type="SUPFAM" id="SSF46785">
    <property type="entry name" value="Winged helix' DNA-binding domain"/>
    <property type="match status" value="1"/>
</dbReference>
<proteinExistence type="inferred from homology"/>
<evidence type="ECO:0000259" key="5">
    <source>
        <dbReference type="Pfam" id="PF04824"/>
    </source>
</evidence>
<reference evidence="7" key="2">
    <citation type="submission" date="2022-06" db="UniProtKB">
        <authorList>
            <consortium name="EnsemblMetazoa"/>
        </authorList>
    </citation>
    <scope>IDENTIFICATION</scope>
    <source>
        <strain evidence="7">DF5081</strain>
    </source>
</reference>
<dbReference type="InterPro" id="IPR023093">
    <property type="entry name" value="ScpA-like_C"/>
</dbReference>
<feature type="compositionally biased region" description="Basic and acidic residues" evidence="4">
    <location>
        <begin position="513"/>
        <end position="523"/>
    </location>
</feature>
<feature type="domain" description="Rad21/Rec8-like protein C-terminal eukaryotic" evidence="5">
    <location>
        <begin position="586"/>
        <end position="636"/>
    </location>
</feature>
<dbReference type="Proteomes" id="UP000005237">
    <property type="component" value="Unassembled WGS sequence"/>
</dbReference>
<evidence type="ECO:0000256" key="4">
    <source>
        <dbReference type="SAM" id="MobiDB-lite"/>
    </source>
</evidence>
<evidence type="ECO:0000313" key="8">
    <source>
        <dbReference type="Proteomes" id="UP000005237"/>
    </source>
</evidence>
<dbReference type="GO" id="GO:0007062">
    <property type="term" value="P:sister chromatid cohesion"/>
    <property type="evidence" value="ECO:0007669"/>
    <property type="project" value="InterPro"/>
</dbReference>
<organism evidence="7 8">
    <name type="scientific">Caenorhabditis japonica</name>
    <dbReference type="NCBI Taxonomy" id="281687"/>
    <lineage>
        <taxon>Eukaryota</taxon>
        <taxon>Metazoa</taxon>
        <taxon>Ecdysozoa</taxon>
        <taxon>Nematoda</taxon>
        <taxon>Chromadorea</taxon>
        <taxon>Rhabditida</taxon>
        <taxon>Rhabditina</taxon>
        <taxon>Rhabditomorpha</taxon>
        <taxon>Rhabditoidea</taxon>
        <taxon>Rhabditidae</taxon>
        <taxon>Peloderinae</taxon>
        <taxon>Caenorhabditis</taxon>
    </lineage>
</organism>
<accession>A0A8R1HHQ9</accession>
<dbReference type="Pfam" id="PF04825">
    <property type="entry name" value="Rad21_Rec8_N"/>
    <property type="match status" value="1"/>
</dbReference>
<dbReference type="GO" id="GO:0003682">
    <property type="term" value="F:chromatin binding"/>
    <property type="evidence" value="ECO:0007669"/>
    <property type="project" value="TreeGrafter"/>
</dbReference>
<sequence length="663" mass="74205">MFYAQFVLAKKGPLAKIWLAAHWEKKLTKAQIYETDVSQAIEEVIRPKVKMALRTVGHLLLGIVRIYSKKARYLLQDTNEAYLKMKVNFRGGFTFEADLPLDAEFDEDFDNFVEDVNITVPEFRDADYNEQLIMANVSRLEDITLKEDCNFNAMFGGVNEAVGDDGFGDEGEYAELAKMYGSIEPSSIRPTPQPESFAEGEAARAGTAHASRISIERGADSVILLDGSRGLDSVPNDEFGGGARENFNIKLENETLQDDYPIDMNGPDFTVGNLNPPAMFSSMIHAPHADEIMDFDGPADNTITAPPEPEPHQLSPESFALEPLNLDQIEGKKKRQRKPRKLLVDSETMISDEAFHAQQEDYSDTLRSIQVAPPTRLMLELCVSGQLSNLMKNPGSEIRNQDLIQEYRRGLVPNRFDPNFTVQELSESSSVSASMDRQPAPWEDLELNDHIELGDGQEPPVEHDDFFDDIDMGEDYAPQMDIDAERTLVLDQNASGAIDPVFDEINAPQSPPRADHGELQNKENEEEEWSDPFGSSISSRRGRLEDYGFGSSANRNTSRDDDGKWAKRSKHILKKISDNIEVHGYADFSTVTSSAKNRKQAAEQFYSLLSLAKSRAVSVEQAEPYGEIVIRAGEKFKEGQEELLHHSPIGTLPTFTRTPMRPV</sequence>
<dbReference type="GO" id="GO:1990414">
    <property type="term" value="P:replication-born double-strand break repair via sister chromatid exchange"/>
    <property type="evidence" value="ECO:0007669"/>
    <property type="project" value="TreeGrafter"/>
</dbReference>
<evidence type="ECO:0000256" key="3">
    <source>
        <dbReference type="ARBA" id="ARBA00023242"/>
    </source>
</evidence>
<dbReference type="PANTHER" id="PTHR12585:SF68">
    <property type="entry name" value="SISTER CHROMATID COHESION PROTEIN 1"/>
    <property type="match status" value="1"/>
</dbReference>
<dbReference type="GO" id="GO:0005634">
    <property type="term" value="C:nucleus"/>
    <property type="evidence" value="ECO:0007669"/>
    <property type="project" value="UniProtKB-SubCell"/>
</dbReference>
<keyword evidence="8" id="KW-1185">Reference proteome</keyword>
<comment type="similarity">
    <text evidence="2">Belongs to the rad21 family.</text>
</comment>
<dbReference type="InterPro" id="IPR039781">
    <property type="entry name" value="Rad21/Rec8-like"/>
</dbReference>
<dbReference type="PANTHER" id="PTHR12585">
    <property type="entry name" value="SCC1 / RAD21 FAMILY MEMBER"/>
    <property type="match status" value="1"/>
</dbReference>